<comment type="caution">
    <text evidence="1">The sequence shown here is derived from an EMBL/GenBank/DDBJ whole genome shotgun (WGS) entry which is preliminary data.</text>
</comment>
<evidence type="ECO:0008006" key="3">
    <source>
        <dbReference type="Google" id="ProtNLM"/>
    </source>
</evidence>
<name>A0AAD8H225_9APIA</name>
<evidence type="ECO:0000313" key="2">
    <source>
        <dbReference type="Proteomes" id="UP001237642"/>
    </source>
</evidence>
<accession>A0AAD8H225</accession>
<evidence type="ECO:0000313" key="1">
    <source>
        <dbReference type="EMBL" id="KAK1358076.1"/>
    </source>
</evidence>
<dbReference type="Proteomes" id="UP001237642">
    <property type="component" value="Unassembled WGS sequence"/>
</dbReference>
<dbReference type="SUPFAM" id="SSF56112">
    <property type="entry name" value="Protein kinase-like (PK-like)"/>
    <property type="match status" value="1"/>
</dbReference>
<dbReference type="AlphaFoldDB" id="A0AAD8H225"/>
<dbReference type="Gene3D" id="1.10.510.10">
    <property type="entry name" value="Transferase(Phosphotransferase) domain 1"/>
    <property type="match status" value="1"/>
</dbReference>
<organism evidence="1 2">
    <name type="scientific">Heracleum sosnowskyi</name>
    <dbReference type="NCBI Taxonomy" id="360622"/>
    <lineage>
        <taxon>Eukaryota</taxon>
        <taxon>Viridiplantae</taxon>
        <taxon>Streptophyta</taxon>
        <taxon>Embryophyta</taxon>
        <taxon>Tracheophyta</taxon>
        <taxon>Spermatophyta</taxon>
        <taxon>Magnoliopsida</taxon>
        <taxon>eudicotyledons</taxon>
        <taxon>Gunneridae</taxon>
        <taxon>Pentapetalae</taxon>
        <taxon>asterids</taxon>
        <taxon>campanulids</taxon>
        <taxon>Apiales</taxon>
        <taxon>Apiaceae</taxon>
        <taxon>Apioideae</taxon>
        <taxon>apioid superclade</taxon>
        <taxon>Tordylieae</taxon>
        <taxon>Tordyliinae</taxon>
        <taxon>Heracleum</taxon>
    </lineage>
</organism>
<reference evidence="1" key="2">
    <citation type="submission" date="2023-05" db="EMBL/GenBank/DDBJ databases">
        <authorList>
            <person name="Schelkunov M.I."/>
        </authorList>
    </citation>
    <scope>NUCLEOTIDE SEQUENCE</scope>
    <source>
        <strain evidence="1">Hsosn_3</strain>
        <tissue evidence="1">Leaf</tissue>
    </source>
</reference>
<dbReference type="EMBL" id="JAUIZM010000011">
    <property type="protein sequence ID" value="KAK1358076.1"/>
    <property type="molecule type" value="Genomic_DNA"/>
</dbReference>
<dbReference type="InterPro" id="IPR011009">
    <property type="entry name" value="Kinase-like_dom_sf"/>
</dbReference>
<sequence length="212" mass="25225">MIPFYTNDEMYRRRWVSLIRETNLVSNHPYMLQLYEEVRINSTEIWLPVEFYDPYLQYEFSLKPSYTMRTFVLSVLRRSLKIVDHLLGPWSHPCWPHLPQSWIIKCRLPSKLVFPGMTRATDIWDVGMLILELLNPHAYYEGGSREGFLDFVDQQVILSKTDPRWPNNSHLVDFLQSCLAPLAKDRPSAMFFFDTSFLNIRAQRSWCQLEIN</sequence>
<gene>
    <name evidence="1" type="ORF">POM88_051332</name>
</gene>
<protein>
    <recommendedName>
        <fullName evidence="3">Protein kinase domain-containing protein</fullName>
    </recommendedName>
</protein>
<reference evidence="1" key="1">
    <citation type="submission" date="2023-02" db="EMBL/GenBank/DDBJ databases">
        <title>Genome of toxic invasive species Heracleum sosnowskyi carries increased number of genes despite the absence of recent whole-genome duplications.</title>
        <authorList>
            <person name="Schelkunov M."/>
            <person name="Shtratnikova V."/>
            <person name="Makarenko M."/>
            <person name="Klepikova A."/>
            <person name="Omelchenko D."/>
            <person name="Novikova G."/>
            <person name="Obukhova E."/>
            <person name="Bogdanov V."/>
            <person name="Penin A."/>
            <person name="Logacheva M."/>
        </authorList>
    </citation>
    <scope>NUCLEOTIDE SEQUENCE</scope>
    <source>
        <strain evidence="1">Hsosn_3</strain>
        <tissue evidence="1">Leaf</tissue>
    </source>
</reference>
<proteinExistence type="predicted"/>
<keyword evidence="2" id="KW-1185">Reference proteome</keyword>